<proteinExistence type="predicted"/>
<keyword evidence="4" id="KW-1185">Reference proteome</keyword>
<dbReference type="SUPFAM" id="SSF56801">
    <property type="entry name" value="Acetyl-CoA synthetase-like"/>
    <property type="match status" value="1"/>
</dbReference>
<reference evidence="4" key="1">
    <citation type="submission" date="2017-09" db="EMBL/GenBank/DDBJ databases">
        <authorList>
            <person name="Feng G."/>
            <person name="Zhu H."/>
        </authorList>
    </citation>
    <scope>NUCLEOTIDE SEQUENCE [LARGE SCALE GENOMIC DNA]</scope>
    <source>
        <strain evidence="4">1PNM-20</strain>
    </source>
</reference>
<dbReference type="GO" id="GO:0016877">
    <property type="term" value="F:ligase activity, forming carbon-sulfur bonds"/>
    <property type="evidence" value="ECO:0007669"/>
    <property type="project" value="UniProtKB-ARBA"/>
</dbReference>
<dbReference type="Pfam" id="PF13193">
    <property type="entry name" value="AMP-binding_C"/>
    <property type="match status" value="1"/>
</dbReference>
<evidence type="ECO:0000313" key="4">
    <source>
        <dbReference type="Proteomes" id="UP000218151"/>
    </source>
</evidence>
<dbReference type="PANTHER" id="PTHR43767:SF12">
    <property type="entry name" value="AMP-DEPENDENT SYNTHETASE AND LIGASE"/>
    <property type="match status" value="1"/>
</dbReference>
<dbReference type="CDD" id="cd05936">
    <property type="entry name" value="FC-FACS_FadD_like"/>
    <property type="match status" value="1"/>
</dbReference>
<dbReference type="InterPro" id="IPR042099">
    <property type="entry name" value="ANL_N_sf"/>
</dbReference>
<evidence type="ECO:0000313" key="3">
    <source>
        <dbReference type="EMBL" id="PAX07403.1"/>
    </source>
</evidence>
<dbReference type="InterPro" id="IPR050237">
    <property type="entry name" value="ATP-dep_AMP-bd_enzyme"/>
</dbReference>
<accession>A0A2A2SDW1</accession>
<dbReference type="OrthoDB" id="9803968at2"/>
<feature type="domain" description="AMP-dependent synthetase/ligase" evidence="1">
    <location>
        <begin position="2"/>
        <end position="387"/>
    </location>
</feature>
<name>A0A2A2SDW1_9SPHN</name>
<dbReference type="InterPro" id="IPR020845">
    <property type="entry name" value="AMP-binding_CS"/>
</dbReference>
<comment type="caution">
    <text evidence="3">The sequence shown here is derived from an EMBL/GenBank/DDBJ whole genome shotgun (WGS) entry which is preliminary data.</text>
</comment>
<keyword evidence="3" id="KW-0436">Ligase</keyword>
<dbReference type="AlphaFoldDB" id="A0A2A2SDW1"/>
<dbReference type="Gene3D" id="3.40.50.12780">
    <property type="entry name" value="N-terminal domain of ligase-like"/>
    <property type="match status" value="1"/>
</dbReference>
<dbReference type="Gene3D" id="3.30.300.30">
    <property type="match status" value="1"/>
</dbReference>
<evidence type="ECO:0000259" key="2">
    <source>
        <dbReference type="Pfam" id="PF13193"/>
    </source>
</evidence>
<evidence type="ECO:0000259" key="1">
    <source>
        <dbReference type="Pfam" id="PF00501"/>
    </source>
</evidence>
<dbReference type="PROSITE" id="PS00455">
    <property type="entry name" value="AMP_BINDING"/>
    <property type="match status" value="1"/>
</dbReference>
<gene>
    <name evidence="3" type="ORF">CKY28_13270</name>
</gene>
<sequence length="534" mass="57219">MFDRTVTRHPELPAIDFMGRVTSWRELDELVDGAAASLQLLGVTPGTRVALCLPNTPHYPVLYLATLRIGGIVVNANPLYAERELEHLLADSGAELVATCDIPEVHARVTAAAGRLSLRHVITCRVADELPWPKRLAYRLLKRRDMAPLGDGAFTFEHLVAGPRLPKPVAVAPDAPAVLQYTGGTTGTPKAAVLTHANLVANADAMLAHIGEADALRRSVVGVLPLFHVFALTTVLNFALRSGAKMVLLPRFAVGQLLATLGRTRPDYMPAVPTILHAIAQAAQKRPVDLSHLRACISGGAPLAPEVRHAFERATGARVVEGYGLSEASPIVACQPIRGEAPHGSVGRPFPGTAVEIRDADAPDRLLPAGDVGEICVRGPQVMRGYWNRPDETAGTFVDGALRTGDLGRLDEGGNLFVADRLKDVILCGGYNVYPRVIEEALLEHPAVAEALVIGVPDAYRGEAPKAFVALKGPGAATLAELRAFLANKLGKIEQPREIEIRVELPRTLIGKPCRKTLVEQERADCFRSAAEEA</sequence>
<protein>
    <submittedName>
        <fullName evidence="3">Dicarboxylate--CoA ligase PimA</fullName>
    </submittedName>
</protein>
<feature type="domain" description="AMP-binding enzyme C-terminal" evidence="2">
    <location>
        <begin position="438"/>
        <end position="512"/>
    </location>
</feature>
<dbReference type="PANTHER" id="PTHR43767">
    <property type="entry name" value="LONG-CHAIN-FATTY-ACID--COA LIGASE"/>
    <property type="match status" value="1"/>
</dbReference>
<dbReference type="InterPro" id="IPR000873">
    <property type="entry name" value="AMP-dep_synth/lig_dom"/>
</dbReference>
<organism evidence="3 4">
    <name type="scientific">Sphingomonas lenta</name>
    <dbReference type="NCBI Taxonomy" id="1141887"/>
    <lineage>
        <taxon>Bacteria</taxon>
        <taxon>Pseudomonadati</taxon>
        <taxon>Pseudomonadota</taxon>
        <taxon>Alphaproteobacteria</taxon>
        <taxon>Sphingomonadales</taxon>
        <taxon>Sphingomonadaceae</taxon>
        <taxon>Sphingomonas</taxon>
    </lineage>
</organism>
<dbReference type="EMBL" id="NSLI01000004">
    <property type="protein sequence ID" value="PAX07403.1"/>
    <property type="molecule type" value="Genomic_DNA"/>
</dbReference>
<dbReference type="Pfam" id="PF00501">
    <property type="entry name" value="AMP-binding"/>
    <property type="match status" value="1"/>
</dbReference>
<dbReference type="Proteomes" id="UP000218151">
    <property type="component" value="Unassembled WGS sequence"/>
</dbReference>
<dbReference type="InterPro" id="IPR025110">
    <property type="entry name" value="AMP-bd_C"/>
</dbReference>
<dbReference type="InterPro" id="IPR045851">
    <property type="entry name" value="AMP-bd_C_sf"/>
</dbReference>